<evidence type="ECO:0000313" key="3">
    <source>
        <dbReference type="EMBL" id="ANB51150.1"/>
    </source>
</evidence>
<sequence>MDVKVFHILPVEIWSHIITFTGNDAINLLLCDKYFFSLIPTIKYQKNIMKYLFKHNYLDIIQYIDYLKSKKSPIIKNYWIFNYCSDELFKICCKLGNLDIIKYMIVNKFNIRVKHNRYIGKAAKFGHIKVVKYLVKNGCQIKNDYHYAVRIASKFGHLKILKYLVEHGGNIKAFDNHAIKLACENNHLEVVKYLVKKGANIYVDNNYCITSTILKNCHDVFKYLVEIIDINKINNIWFDVTGNMMHFNYDDDIIKKYISRVIKIKKPTYDDICFIVKKELFDFIDIILKTGDQKQINEIYISAINNKKPNIIEYINKFIDDKNMLDIYYDACSNGRVKIVKFLSTKSFVDDTVEKKGYELANKKWEFEVMRYFILKGLKMDTDTYYFLVEKIYNLGDLKFLKYLLSLEGNGKLFIKNLIWFLDCECDYINRKSYFRKYIFVNKKYFNKCYKNHYKIIKFLIKEEKNFITHINKYIYLIIFHDDVELYAQYFLHSSVALNTTIEIAIMHRSIKILNFLTKKYVNYVITSNIFDKIIIYGNNDIIELLNIYNKFTSVECKTILSAVKNKNYDIVKYILTIGFSIVEIENMCLFNIFEILIKKNNYDILKLLLTKNHIPNNINILIKLTENKIIQSLLKSYMSISYKIRYN</sequence>
<dbReference type="Pfam" id="PF12796">
    <property type="entry name" value="Ank_2"/>
    <property type="match status" value="1"/>
</dbReference>
<dbReference type="EMBL" id="KU877344">
    <property type="protein sequence ID" value="ANB51150.1"/>
    <property type="molecule type" value="Genomic_DNA"/>
</dbReference>
<dbReference type="PANTHER" id="PTHR44207:SF1">
    <property type="entry name" value="SURFACE ANTIGEN BSPA-LIKE"/>
    <property type="match status" value="1"/>
</dbReference>
<keyword evidence="4" id="KW-1185">Reference proteome</keyword>
<dbReference type="KEGG" id="vg:80513512"/>
<accession>A0A160EQ25</accession>
<dbReference type="Proteomes" id="UP000241365">
    <property type="component" value="Segment"/>
</dbReference>
<dbReference type="InterPro" id="IPR002110">
    <property type="entry name" value="Ankyrin_rpt"/>
</dbReference>
<evidence type="ECO:0000256" key="2">
    <source>
        <dbReference type="ARBA" id="ARBA00023043"/>
    </source>
</evidence>
<keyword evidence="1" id="KW-0677">Repeat</keyword>
<evidence type="ECO:0000256" key="1">
    <source>
        <dbReference type="ARBA" id="ARBA00022737"/>
    </source>
</evidence>
<dbReference type="SMART" id="SM00248">
    <property type="entry name" value="ANK"/>
    <property type="match status" value="9"/>
</dbReference>
<dbReference type="RefSeq" id="YP_010776901.1">
    <property type="nucleotide sequence ID" value="NC_075034.1"/>
</dbReference>
<proteinExistence type="predicted"/>
<dbReference type="SUPFAM" id="SSF48403">
    <property type="entry name" value="Ankyrin repeat"/>
    <property type="match status" value="2"/>
</dbReference>
<dbReference type="GeneID" id="80513512"/>
<reference evidence="3 4" key="1">
    <citation type="journal article" date="2016" name="Genome Announc.">
        <title>Complete Genome Sequence of a New Megavirus Family Member Isolated from an Inland Water Lake for the First Time in India.</title>
        <authorList>
            <person name="Chatterjee A."/>
            <person name="Ali F."/>
            <person name="Bange D."/>
            <person name="Kondabagil K."/>
        </authorList>
    </citation>
    <scope>NUCLEOTIDE SEQUENCE [LARGE SCALE GENOMIC DNA]</scope>
    <source>
        <strain evidence="3">1</strain>
    </source>
</reference>
<keyword evidence="2" id="KW-0040">ANK repeat</keyword>
<evidence type="ECO:0000313" key="4">
    <source>
        <dbReference type="Proteomes" id="UP000241365"/>
    </source>
</evidence>
<dbReference type="Gene3D" id="1.25.40.20">
    <property type="entry name" value="Ankyrin repeat-containing domain"/>
    <property type="match status" value="2"/>
</dbReference>
<protein>
    <submittedName>
        <fullName evidence="3">Putative ankyrin repeat protein</fullName>
    </submittedName>
</protein>
<dbReference type="PROSITE" id="PS50088">
    <property type="entry name" value="ANK_REPEAT"/>
    <property type="match status" value="2"/>
</dbReference>
<dbReference type="PANTHER" id="PTHR44207">
    <property type="entry name" value="SURFACE ANTIGEN BSPA-LIKE-RELATED"/>
    <property type="match status" value="1"/>
</dbReference>
<dbReference type="InterPro" id="IPR036770">
    <property type="entry name" value="Ankyrin_rpt-contain_sf"/>
</dbReference>
<organism evidence="3 4">
    <name type="scientific">Powai lake megavirus</name>
    <dbReference type="NCBI Taxonomy" id="1842663"/>
    <lineage>
        <taxon>Viruses</taxon>
        <taxon>Varidnaviria</taxon>
        <taxon>Bamfordvirae</taxon>
        <taxon>Nucleocytoviricota</taxon>
        <taxon>Megaviricetes</taxon>
        <taxon>Imitervirales</taxon>
        <taxon>Mimiviridae</taxon>
        <taxon>Megamimivirinae</taxon>
        <taxon>Megavirus</taxon>
        <taxon>Megavirus powaiense</taxon>
    </lineage>
</organism>
<name>A0A160EQ25_9VIRU</name>